<comment type="caution">
    <text evidence="8">The sequence shown here is derived from an EMBL/GenBank/DDBJ whole genome shotgun (WGS) entry which is preliminary data.</text>
</comment>
<gene>
    <name evidence="8" type="ORF">FPZ12_035115</name>
</gene>
<dbReference type="CDD" id="cd11645">
    <property type="entry name" value="Precorrin_2_C20_MT"/>
    <property type="match status" value="1"/>
</dbReference>
<keyword evidence="9" id="KW-1185">Reference proteome</keyword>
<dbReference type="EC" id="2.1.1.130" evidence="8"/>
<dbReference type="Gene3D" id="3.30.950.10">
    <property type="entry name" value="Methyltransferase, Cobalt-precorrin-4 Transmethylase, Domain 2"/>
    <property type="match status" value="2"/>
</dbReference>
<dbReference type="InterPro" id="IPR035996">
    <property type="entry name" value="4pyrrol_Methylase_sf"/>
</dbReference>
<dbReference type="Gene3D" id="3.40.1010.10">
    <property type="entry name" value="Cobalt-precorrin-4 Transmethylase, Domain 1"/>
    <property type="match status" value="2"/>
</dbReference>
<keyword evidence="5 8" id="KW-0808">Transferase</keyword>
<evidence type="ECO:0000256" key="1">
    <source>
        <dbReference type="ARBA" id="ARBA00004953"/>
    </source>
</evidence>
<dbReference type="InterPro" id="IPR051810">
    <property type="entry name" value="Precorrin_MeTrfase"/>
</dbReference>
<dbReference type="CDD" id="cd11646">
    <property type="entry name" value="Precorrin_3B_C17_MT"/>
    <property type="match status" value="1"/>
</dbReference>
<keyword evidence="4 8" id="KW-0489">Methyltransferase</keyword>
<sequence length="496" mass="53013">MSTGKLWGVGLGPGDPELLTVKAARLINEAQVIAYHSARHGRSIARSVAERYLREGQLEEALVYPVTTETTEHPGGYEGAIAEFYELSAKRLAEHLDAGRDVVVLCEGDPFFYGSYMYMHERLCERYEAEAVPGVTSVSAASSVLGRPLVQRDEVLTVLPGTLPAPELARRLADTQAAAVLKLGRTFGSVREALSEAGKLDEAFFVERATWEAQRVESFAEVDPESVPYFSLALVPSPAYAARKSGVVEEPLASVATGEIVVVGLGPAGPEWLTPEAAAALEEAEHIVGYGPYVAKVPQRAGQQRHASGNRVEAERAREALELAKGGARVAVVSSGDPGVFAMASAVLEQSASLEEPLSVRVVPGVTAAQAAASRVGAPLGHDYCVLSLSDRLKPWEIIERRLDAAGAADLALAIYNPASRSRTTQLAQAREVLLRHRLPETPVVVARDVGGPEESVHVTTLGELDPATVDMRCLLIVGSSRTQVTNGQVWTPRSY</sequence>
<dbReference type="InterPro" id="IPR006364">
    <property type="entry name" value="CobI/CbiL/CobIJ_dom"/>
</dbReference>
<dbReference type="Pfam" id="PF00590">
    <property type="entry name" value="TP_methylase"/>
    <property type="match status" value="2"/>
</dbReference>
<dbReference type="InterPro" id="IPR006363">
    <property type="entry name" value="Cbl_synth_CobJ/CibH_dom"/>
</dbReference>
<evidence type="ECO:0000313" key="9">
    <source>
        <dbReference type="Proteomes" id="UP000319769"/>
    </source>
</evidence>
<evidence type="ECO:0000256" key="6">
    <source>
        <dbReference type="ARBA" id="ARBA00022691"/>
    </source>
</evidence>
<protein>
    <submittedName>
        <fullName evidence="8">Precorrin-2 C(20)-methyltransferase</fullName>
        <ecNumber evidence="8">2.1.1.130</ecNumber>
    </submittedName>
</protein>
<dbReference type="SUPFAM" id="SSF53790">
    <property type="entry name" value="Tetrapyrrole methylase"/>
    <property type="match status" value="2"/>
</dbReference>
<organism evidence="8 9">
    <name type="scientific">Amycolatopsis acidicola</name>
    <dbReference type="NCBI Taxonomy" id="2596893"/>
    <lineage>
        <taxon>Bacteria</taxon>
        <taxon>Bacillati</taxon>
        <taxon>Actinomycetota</taxon>
        <taxon>Actinomycetes</taxon>
        <taxon>Pseudonocardiales</taxon>
        <taxon>Pseudonocardiaceae</taxon>
        <taxon>Amycolatopsis</taxon>
    </lineage>
</organism>
<dbReference type="PANTHER" id="PTHR47036:SF1">
    <property type="entry name" value="COBALT-FACTOR III C(17)-METHYLTRANSFERASE-RELATED"/>
    <property type="match status" value="1"/>
</dbReference>
<dbReference type="GO" id="GO:0032259">
    <property type="term" value="P:methylation"/>
    <property type="evidence" value="ECO:0007669"/>
    <property type="project" value="UniProtKB-KW"/>
</dbReference>
<comment type="pathway">
    <text evidence="1">Cofactor biosynthesis; adenosylcobalamin biosynthesis.</text>
</comment>
<dbReference type="InterPro" id="IPR014776">
    <property type="entry name" value="4pyrrole_Mease_sub2"/>
</dbReference>
<evidence type="ECO:0000256" key="5">
    <source>
        <dbReference type="ARBA" id="ARBA00022679"/>
    </source>
</evidence>
<dbReference type="OrthoDB" id="9804789at2"/>
<dbReference type="GO" id="GO:0009236">
    <property type="term" value="P:cobalamin biosynthetic process"/>
    <property type="evidence" value="ECO:0007669"/>
    <property type="project" value="UniProtKB-UniPathway"/>
</dbReference>
<dbReference type="EMBL" id="VMNW02000078">
    <property type="protein sequence ID" value="KAA9153277.1"/>
    <property type="molecule type" value="Genomic_DNA"/>
</dbReference>
<dbReference type="NCBIfam" id="NF004647">
    <property type="entry name" value="PRK05990.1"/>
    <property type="match status" value="1"/>
</dbReference>
<comment type="similarity">
    <text evidence="2">Belongs to the precorrin methyltransferase family.</text>
</comment>
<accession>A0A5N0UQL3</accession>
<dbReference type="RefSeq" id="WP_144757436.1">
    <property type="nucleotide sequence ID" value="NZ_VMNW02000078.1"/>
</dbReference>
<name>A0A5N0UQL3_9PSEU</name>
<dbReference type="InterPro" id="IPR003043">
    <property type="entry name" value="Uropor_MeTrfase_CS"/>
</dbReference>
<keyword evidence="3" id="KW-0169">Cobalamin biosynthesis</keyword>
<dbReference type="GO" id="GO:0030788">
    <property type="term" value="F:precorrin-2 C20-methyltransferase activity"/>
    <property type="evidence" value="ECO:0007669"/>
    <property type="project" value="UniProtKB-EC"/>
</dbReference>
<dbReference type="NCBIfam" id="TIGR01467">
    <property type="entry name" value="cobI_cbiL"/>
    <property type="match status" value="1"/>
</dbReference>
<dbReference type="NCBIfam" id="TIGR01466">
    <property type="entry name" value="cobJ_cbiH"/>
    <property type="match status" value="1"/>
</dbReference>
<feature type="domain" description="Tetrapyrrole methylase" evidence="7">
    <location>
        <begin position="260"/>
        <end position="466"/>
    </location>
</feature>
<dbReference type="InterPro" id="IPR014777">
    <property type="entry name" value="4pyrrole_Mease_sub1"/>
</dbReference>
<dbReference type="Proteomes" id="UP000319769">
    <property type="component" value="Unassembled WGS sequence"/>
</dbReference>
<reference evidence="8" key="1">
    <citation type="submission" date="2019-09" db="EMBL/GenBank/DDBJ databases">
        <authorList>
            <person name="Teo W.F.A."/>
            <person name="Duangmal K."/>
        </authorList>
    </citation>
    <scope>NUCLEOTIDE SEQUENCE [LARGE SCALE GENOMIC DNA]</scope>
    <source>
        <strain evidence="8">K81G1</strain>
    </source>
</reference>
<evidence type="ECO:0000313" key="8">
    <source>
        <dbReference type="EMBL" id="KAA9153277.1"/>
    </source>
</evidence>
<feature type="domain" description="Tetrapyrrole methylase" evidence="7">
    <location>
        <begin position="5"/>
        <end position="217"/>
    </location>
</feature>
<evidence type="ECO:0000256" key="3">
    <source>
        <dbReference type="ARBA" id="ARBA00022573"/>
    </source>
</evidence>
<proteinExistence type="inferred from homology"/>
<evidence type="ECO:0000256" key="2">
    <source>
        <dbReference type="ARBA" id="ARBA00005879"/>
    </source>
</evidence>
<dbReference type="PANTHER" id="PTHR47036">
    <property type="entry name" value="COBALT-FACTOR III C(17)-METHYLTRANSFERASE-RELATED"/>
    <property type="match status" value="1"/>
</dbReference>
<dbReference type="UniPathway" id="UPA00148"/>
<evidence type="ECO:0000256" key="4">
    <source>
        <dbReference type="ARBA" id="ARBA00022603"/>
    </source>
</evidence>
<dbReference type="InterPro" id="IPR000878">
    <property type="entry name" value="4pyrrol_Mease"/>
</dbReference>
<evidence type="ECO:0000259" key="7">
    <source>
        <dbReference type="Pfam" id="PF00590"/>
    </source>
</evidence>
<keyword evidence="6" id="KW-0949">S-adenosyl-L-methionine</keyword>
<dbReference type="PROSITE" id="PS00839">
    <property type="entry name" value="SUMT_1"/>
    <property type="match status" value="1"/>
</dbReference>
<dbReference type="AlphaFoldDB" id="A0A5N0UQL3"/>
<dbReference type="InterPro" id="IPR012382">
    <property type="entry name" value="CobI/CbiL"/>
</dbReference>